<feature type="region of interest" description="Disordered" evidence="7">
    <location>
        <begin position="703"/>
        <end position="722"/>
    </location>
</feature>
<dbReference type="InterPro" id="IPR001245">
    <property type="entry name" value="Ser-Thr/Tyr_kinase_cat_dom"/>
</dbReference>
<proteinExistence type="predicted"/>
<dbReference type="InterPro" id="IPR011009">
    <property type="entry name" value="Kinase-like_dom_sf"/>
</dbReference>
<feature type="compositionally biased region" description="Low complexity" evidence="7">
    <location>
        <begin position="79"/>
        <end position="93"/>
    </location>
</feature>
<keyword evidence="4 10" id="KW-0418">Kinase</keyword>
<feature type="binding site" evidence="6">
    <location>
        <position position="653"/>
    </location>
    <ligand>
        <name>ATP</name>
        <dbReference type="ChEBI" id="CHEBI:30616"/>
    </ligand>
</feature>
<dbReference type="STRING" id="554055.A0A2P6VRH4"/>
<feature type="region of interest" description="Disordered" evidence="7">
    <location>
        <begin position="1"/>
        <end position="47"/>
    </location>
</feature>
<keyword evidence="8" id="KW-0472">Membrane</keyword>
<keyword evidence="1" id="KW-0723">Serine/threonine-protein kinase</keyword>
<keyword evidence="5 6" id="KW-0067">ATP-binding</keyword>
<evidence type="ECO:0000256" key="7">
    <source>
        <dbReference type="SAM" id="MobiDB-lite"/>
    </source>
</evidence>
<evidence type="ECO:0000256" key="5">
    <source>
        <dbReference type="ARBA" id="ARBA00022840"/>
    </source>
</evidence>
<dbReference type="Proteomes" id="UP000239649">
    <property type="component" value="Unassembled WGS sequence"/>
</dbReference>
<feature type="region of interest" description="Disordered" evidence="7">
    <location>
        <begin position="544"/>
        <end position="572"/>
    </location>
</feature>
<dbReference type="GO" id="GO:0005524">
    <property type="term" value="F:ATP binding"/>
    <property type="evidence" value="ECO:0007669"/>
    <property type="project" value="UniProtKB-UniRule"/>
</dbReference>
<feature type="compositionally biased region" description="Low complexity" evidence="7">
    <location>
        <begin position="1699"/>
        <end position="1709"/>
    </location>
</feature>
<keyword evidence="8" id="KW-0812">Transmembrane</keyword>
<accession>A0A2P6VRH4</accession>
<dbReference type="InterPro" id="IPR008271">
    <property type="entry name" value="Ser/Thr_kinase_AS"/>
</dbReference>
<evidence type="ECO:0000313" key="11">
    <source>
        <dbReference type="Proteomes" id="UP000239649"/>
    </source>
</evidence>
<dbReference type="InterPro" id="IPR051681">
    <property type="entry name" value="Ser/Thr_Kinases-Pseudokinases"/>
</dbReference>
<keyword evidence="3 6" id="KW-0547">Nucleotide-binding</keyword>
<dbReference type="Gene3D" id="3.30.200.20">
    <property type="entry name" value="Phosphorylase Kinase, domain 1"/>
    <property type="match status" value="2"/>
</dbReference>
<comment type="caution">
    <text evidence="10">The sequence shown here is derived from an EMBL/GenBank/DDBJ whole genome shotgun (WGS) entry which is preliminary data.</text>
</comment>
<dbReference type="PROSITE" id="PS50011">
    <property type="entry name" value="PROTEIN_KINASE_DOM"/>
    <property type="match status" value="2"/>
</dbReference>
<feature type="domain" description="Protein kinase" evidence="9">
    <location>
        <begin position="1623"/>
        <end position="1960"/>
    </location>
</feature>
<dbReference type="PANTHER" id="PTHR44329:SF214">
    <property type="entry name" value="PROTEIN KINASE DOMAIN-CONTAINING PROTEIN"/>
    <property type="match status" value="1"/>
</dbReference>
<reference evidence="10 11" key="1">
    <citation type="journal article" date="2018" name="Plant J.">
        <title>Genome sequences of Chlorella sorokiniana UTEX 1602 and Micractinium conductrix SAG 241.80: implications to maltose excretion by a green alga.</title>
        <authorList>
            <person name="Arriola M.B."/>
            <person name="Velmurugan N."/>
            <person name="Zhang Y."/>
            <person name="Plunkett M.H."/>
            <person name="Hondzo H."/>
            <person name="Barney B.M."/>
        </authorList>
    </citation>
    <scope>NUCLEOTIDE SEQUENCE [LARGE SCALE GENOMIC DNA]</scope>
    <source>
        <strain evidence="10 11">SAG 241.80</strain>
    </source>
</reference>
<feature type="transmembrane region" description="Helical" evidence="8">
    <location>
        <begin position="1510"/>
        <end position="1535"/>
    </location>
</feature>
<keyword evidence="11" id="KW-1185">Reference proteome</keyword>
<feature type="region of interest" description="Disordered" evidence="7">
    <location>
        <begin position="1699"/>
        <end position="1728"/>
    </location>
</feature>
<evidence type="ECO:0000256" key="1">
    <source>
        <dbReference type="ARBA" id="ARBA00022527"/>
    </source>
</evidence>
<evidence type="ECO:0000256" key="8">
    <source>
        <dbReference type="SAM" id="Phobius"/>
    </source>
</evidence>
<evidence type="ECO:0000256" key="2">
    <source>
        <dbReference type="ARBA" id="ARBA00022679"/>
    </source>
</evidence>
<dbReference type="PANTHER" id="PTHR44329">
    <property type="entry name" value="SERINE/THREONINE-PROTEIN KINASE TNNI3K-RELATED"/>
    <property type="match status" value="1"/>
</dbReference>
<evidence type="ECO:0000313" key="10">
    <source>
        <dbReference type="EMBL" id="PSC76682.1"/>
    </source>
</evidence>
<dbReference type="SMART" id="SM00220">
    <property type="entry name" value="S_TKc"/>
    <property type="match status" value="2"/>
</dbReference>
<dbReference type="Gene3D" id="1.10.510.10">
    <property type="entry name" value="Transferase(Phosphotransferase) domain 1"/>
    <property type="match status" value="2"/>
</dbReference>
<dbReference type="PROSITE" id="PS00108">
    <property type="entry name" value="PROTEIN_KINASE_ST"/>
    <property type="match status" value="2"/>
</dbReference>
<dbReference type="InterPro" id="IPR000719">
    <property type="entry name" value="Prot_kinase_dom"/>
</dbReference>
<name>A0A2P6VRH4_9CHLO</name>
<keyword evidence="8" id="KW-1133">Transmembrane helix</keyword>
<feature type="region of interest" description="Disordered" evidence="7">
    <location>
        <begin position="591"/>
        <end position="610"/>
    </location>
</feature>
<sequence length="2006" mass="210149">MSAVQEGELEEALRQGDAPEPRRAAAADEAAAPPEAEVPPRQASQEEPVIITPAQFYHARDVAARLQHQEELRHRSGPEAPGHAHAPRAAAGEAARLRGMGEVGRMEGEAGGQVAAGAAIAAGQPLDEVLARVHSRAAAATGHELLTALNATAGSSVDQLITLTANITLTPADLQTFAPYLPIDGGNATLVLLGAAPDSARTRVDWGGGVAVLHQPPGRTFLSVNLELRGMAPPSAGLSRGLPLQTLKAYMWPTIDGEPGSTLAFWNCTLARTAPECGGRHFEFAVRSLQHLAVGNVQWRWINGTLACTPSGTPRKPFDVAAVTTWQRSTTGVANTADEFLFLLSSPNVTRIVLAANIDLMDSQADAFSLPVLFSGRNVTVDSNNPLELRSIAPASAVLSTAATAIEGSPLWPSVDGAPGHKVELTDCVVNAVVTPCSRNATQLTVDLLRKVVGLAEYTLHNIIVHCEEDANISLAAELLEGRFSSSAAPGSAGAAEGAAAGSGSSGSGWVIGVVVAFVSAVAVALAGVALLLWHRRRAARRTAAKPAAARGDAARPSALHAAQPQRSTHLTRMESGEVLGPATLAPQAETDRAVAGVPHSSSHNSDDTWPEEALWRSRFGVIEGLEIGELLGRGAYGKVYKGRWQGAVVAVKVVEHQVAAGDPSSVSREALLCMSVSHPNCLTTFKLSVMRLLRGEGLLESELQSSEEEGEDGAAAAAGGANGRRQLRSLLSGAEAEDVSDPNGLLPQGLYETWIVMDVHIYLCLLDVAGGVRYLHSQGIMHSDLKPANVLLKSFRSSVRGYTCKLADFGLSRILEGRATHVQTGSMGTHTHAAPELLRSGHLSPAVDAYAFGVLGERWEGRREAWELVAGEEAWQGMHPMHTILQVTQHGARPPVPPHCPPALAALMARCWAEEPADRPQFADIVPELQQQLAVVRAAQPPRPKRSASTATLPTSAALELSRAGSTAPLLLPTASGELPAVAVENTASGSPPSRQASLPHNASAPSLLQLTRAGSAAPLLPDATEASGHAGGPLAALLAGVKSRATAATGSELLAALNATAGSDADELVTLTANITLTPADLLAFAPSFPIDGGNCTVVLLGAAPGSGRTLLDFGEGVGLLFHPVNHTFLTYGLAIRGLAPASAGLAAGITTQMVGGAFWPTTLGAPSHLMAFYDTTLHIVSAGCSLNSTHFTVNALQQVLGRNDTVAMLDDHTFEVRQPLNGSYAVRVIDTGDAAGNVRWSWNNTTIACSRPEVAPPPPPSSPAEAAAVVAHHTASTGIASTADELLFLLSTPDITRVVVGGHIAVTPSSLQAYSLPIVLLGSRHVVLESNDEATKVLDLGADPRLLYLAAGSTMSFNRIRLQGAAPPSSAVANRSTIVVGSPVWPTVDGEPGHQLRFFNSSLLAYVTPCSHNSTELTKELLRKVLGAEGVLDEGETGYRIVPHFEQVEPIRSTVTREQVAVTPYTFENTVVQCQEDPQLSVAAELQREQQALGASAASGGGGGMPAWVVGIIAVAACSTAAVAALAGALLVRRKRAAVRLDAPQCPGSPRMGRMESGELAESIDKDLKRESPAGQVRLSDGTLGSVGAATTLSGVTTPSAGRRRRETLWRSRFGMIEGLEIGELLGRGAYGKVYKGRWQGAIVAVKVVEHRVAAGEPSSLSREALFCMSVSHPNCLTTFKLSVIRLLRGEGLLESEQQSGTSEEGAAAPRQSSESSDSAGSREGAGRRALRSLLSGAEAEVVPDPHGLLLPGLYESWIVSEHCDRGSLRDALSEKRLALPDGRPNLVHIYLCLLDVAGGMQYLHSQGIMHSDLKPANVLLKSSRSSVRGYTCKLADFGLSRMLEGRATHVETASMGTPTHAAPELLRSGHLSPAVDAFAFGVLAWELVAGEEAWQGMHPMQVILQVTQHGLRPPPLPTCPPALAALIARCWAEAPADRPQFSELVTELQQQLAPLMALTRAALLSSLTVSQVSPDLSTGTLPSVDEITASSSTAPTVEEEPH</sequence>
<feature type="compositionally biased region" description="Basic and acidic residues" evidence="7">
    <location>
        <begin position="68"/>
        <end position="77"/>
    </location>
</feature>
<evidence type="ECO:0000256" key="6">
    <source>
        <dbReference type="PROSITE-ProRule" id="PRU10141"/>
    </source>
</evidence>
<evidence type="ECO:0000259" key="9">
    <source>
        <dbReference type="PROSITE" id="PS50011"/>
    </source>
</evidence>
<feature type="domain" description="Protein kinase" evidence="9">
    <location>
        <begin position="626"/>
        <end position="934"/>
    </location>
</feature>
<feature type="compositionally biased region" description="Low complexity" evidence="7">
    <location>
        <begin position="545"/>
        <end position="559"/>
    </location>
</feature>
<feature type="compositionally biased region" description="Basic and acidic residues" evidence="7">
    <location>
        <begin position="1556"/>
        <end position="1565"/>
    </location>
</feature>
<feature type="binding site" evidence="6">
    <location>
        <position position="1650"/>
    </location>
    <ligand>
        <name>ATP</name>
        <dbReference type="ChEBI" id="CHEBI:30616"/>
    </ligand>
</feature>
<dbReference type="PROSITE" id="PS00107">
    <property type="entry name" value="PROTEIN_KINASE_ATP"/>
    <property type="match status" value="2"/>
</dbReference>
<feature type="compositionally biased region" description="Basic and acidic residues" evidence="7">
    <location>
        <begin position="11"/>
        <end position="26"/>
    </location>
</feature>
<feature type="region of interest" description="Disordered" evidence="7">
    <location>
        <begin position="1977"/>
        <end position="2006"/>
    </location>
</feature>
<dbReference type="InterPro" id="IPR017441">
    <property type="entry name" value="Protein_kinase_ATP_BS"/>
</dbReference>
<dbReference type="EMBL" id="LHPF02000001">
    <property type="protein sequence ID" value="PSC76682.1"/>
    <property type="molecule type" value="Genomic_DNA"/>
</dbReference>
<feature type="compositionally biased region" description="Low complexity" evidence="7">
    <location>
        <begin position="27"/>
        <end position="43"/>
    </location>
</feature>
<dbReference type="Pfam" id="PF07714">
    <property type="entry name" value="PK_Tyr_Ser-Thr"/>
    <property type="match status" value="2"/>
</dbReference>
<gene>
    <name evidence="10" type="primary">g404</name>
    <name evidence="10" type="ORF">C2E20_0404</name>
</gene>
<feature type="compositionally biased region" description="Low complexity" evidence="7">
    <location>
        <begin position="1716"/>
        <end position="1726"/>
    </location>
</feature>
<organism evidence="10 11">
    <name type="scientific">Micractinium conductrix</name>
    <dbReference type="NCBI Taxonomy" id="554055"/>
    <lineage>
        <taxon>Eukaryota</taxon>
        <taxon>Viridiplantae</taxon>
        <taxon>Chlorophyta</taxon>
        <taxon>core chlorophytes</taxon>
        <taxon>Trebouxiophyceae</taxon>
        <taxon>Chlorellales</taxon>
        <taxon>Chlorellaceae</taxon>
        <taxon>Chlorella clade</taxon>
        <taxon>Micractinium</taxon>
    </lineage>
</organism>
<feature type="region of interest" description="Disordered" evidence="7">
    <location>
        <begin position="68"/>
        <end position="93"/>
    </location>
</feature>
<keyword evidence="2" id="KW-0808">Transferase</keyword>
<dbReference type="PRINTS" id="PR00109">
    <property type="entry name" value="TYRKINASE"/>
</dbReference>
<dbReference type="SUPFAM" id="SSF56112">
    <property type="entry name" value="Protein kinase-like (PK-like)"/>
    <property type="match status" value="2"/>
</dbReference>
<protein>
    <submittedName>
        <fullName evidence="10">Kinase</fullName>
    </submittedName>
</protein>
<feature type="region of interest" description="Disordered" evidence="7">
    <location>
        <begin position="1546"/>
        <end position="1565"/>
    </location>
</feature>
<dbReference type="GO" id="GO:0004674">
    <property type="term" value="F:protein serine/threonine kinase activity"/>
    <property type="evidence" value="ECO:0007669"/>
    <property type="project" value="UniProtKB-KW"/>
</dbReference>
<evidence type="ECO:0000256" key="3">
    <source>
        <dbReference type="ARBA" id="ARBA00022741"/>
    </source>
</evidence>
<evidence type="ECO:0000256" key="4">
    <source>
        <dbReference type="ARBA" id="ARBA00022777"/>
    </source>
</evidence>